<accession>A0A240U1W5</accession>
<evidence type="ECO:0000313" key="2">
    <source>
        <dbReference type="Proteomes" id="UP000194432"/>
    </source>
</evidence>
<dbReference type="Proteomes" id="UP000194432">
    <property type="component" value="Chromosome 1"/>
</dbReference>
<dbReference type="KEGG" id="acin:CBP34_06475"/>
<sequence>MFKITGLDEAMKKLNDLQRKAEAINKQSVPVGEVLTPAFLLRHTPFGSADEMYQASGFKIETPEDFAAIPDEEWDAFIRSISSFTDWKSMLNEAGKEWAAQKLGLK</sequence>
<name>A0A240U1W5_9BURK</name>
<dbReference type="RefSeq" id="WP_094097617.1">
    <property type="nucleotide sequence ID" value="NZ_CP021361.1"/>
</dbReference>
<protein>
    <submittedName>
        <fullName evidence="1">Uncharacterized protein</fullName>
    </submittedName>
</protein>
<evidence type="ECO:0000313" key="1">
    <source>
        <dbReference type="EMBL" id="ART51381.1"/>
    </source>
</evidence>
<gene>
    <name evidence="1" type="ORF">CBP34_06475</name>
</gene>
<keyword evidence="2" id="KW-1185">Reference proteome</keyword>
<dbReference type="AlphaFoldDB" id="A0A240U1W5"/>
<organism evidence="1 2">
    <name type="scientific">Acidovorax carolinensis</name>
    <dbReference type="NCBI Taxonomy" id="553814"/>
    <lineage>
        <taxon>Bacteria</taxon>
        <taxon>Pseudomonadati</taxon>
        <taxon>Pseudomonadota</taxon>
        <taxon>Betaproteobacteria</taxon>
        <taxon>Burkholderiales</taxon>
        <taxon>Comamonadaceae</taxon>
        <taxon>Acidovorax</taxon>
    </lineage>
</organism>
<dbReference type="EMBL" id="CP021361">
    <property type="protein sequence ID" value="ART51381.1"/>
    <property type="molecule type" value="Genomic_DNA"/>
</dbReference>
<reference evidence="1 2" key="1">
    <citation type="submission" date="2017-05" db="EMBL/GenBank/DDBJ databases">
        <title>Polyphasic characterization of four soil-derived phenanthrene-degrading Acidovorax strains and proposal of Acidovorax phenanthrenivorans sp. nov.</title>
        <authorList>
            <person name="Singleton D.R."/>
            <person name="Lee J."/>
            <person name="Dickey A.N."/>
            <person name="Stroud A."/>
            <person name="Scholl E.H."/>
            <person name="Wright F.A."/>
            <person name="Aitken M.D."/>
        </authorList>
    </citation>
    <scope>NUCLEOTIDE SEQUENCE [LARGE SCALE GENOMIC DNA]</scope>
    <source>
        <strain evidence="1">NA3</strain>
    </source>
</reference>
<proteinExistence type="predicted"/>